<keyword evidence="1" id="KW-0732">Signal</keyword>
<evidence type="ECO:0000256" key="1">
    <source>
        <dbReference type="SAM" id="SignalP"/>
    </source>
</evidence>
<dbReference type="Proteomes" id="UP001149142">
    <property type="component" value="Unassembled WGS sequence"/>
</dbReference>
<comment type="caution">
    <text evidence="2">The sequence shown here is derived from an EMBL/GenBank/DDBJ whole genome shotgun (WGS) entry which is preliminary data.</text>
</comment>
<protein>
    <recommendedName>
        <fullName evidence="4">Tail specific protease N-terminal domain-containing protein</fullName>
    </recommendedName>
</protein>
<accession>A0ABT4RZT8</accession>
<dbReference type="RefSeq" id="WP_106686691.1">
    <property type="nucleotide sequence ID" value="NZ_CP061703.1"/>
</dbReference>
<name>A0ABT4RZT8_9FLAO</name>
<organism evidence="2 3">
    <name type="scientific">Mesoflavibacter profundi</name>
    <dbReference type="NCBI Taxonomy" id="2708110"/>
    <lineage>
        <taxon>Bacteria</taxon>
        <taxon>Pseudomonadati</taxon>
        <taxon>Bacteroidota</taxon>
        <taxon>Flavobacteriia</taxon>
        <taxon>Flavobacteriales</taxon>
        <taxon>Flavobacteriaceae</taxon>
        <taxon>Mesoflavibacter</taxon>
    </lineage>
</organism>
<keyword evidence="3" id="KW-1185">Reference proteome</keyword>
<proteinExistence type="predicted"/>
<evidence type="ECO:0000313" key="3">
    <source>
        <dbReference type="Proteomes" id="UP001149142"/>
    </source>
</evidence>
<sequence length="118" mass="13778">MKKLFTLCLFAFGFLLTSQTATAQQKFSEDVNQTAKQKTIEYSRLLKADQTTQDAMFDAFREYYDKTNTLNNSFRVGTTDYNELQSKINKRLLTSLEATLNEEQFVKYLEITDQIKDE</sequence>
<feature type="signal peptide" evidence="1">
    <location>
        <begin position="1"/>
        <end position="23"/>
    </location>
</feature>
<dbReference type="EMBL" id="JAPFGC010000002">
    <property type="protein sequence ID" value="MDA0177302.1"/>
    <property type="molecule type" value="Genomic_DNA"/>
</dbReference>
<evidence type="ECO:0000313" key="2">
    <source>
        <dbReference type="EMBL" id="MDA0177302.1"/>
    </source>
</evidence>
<reference evidence="2" key="1">
    <citation type="submission" date="2022-11" db="EMBL/GenBank/DDBJ databases">
        <title>Refractory cell wall polysaccharides provide important carbon source for microbial heterotrophs in the hadal ocean.</title>
        <authorList>
            <person name="Zhu X."/>
        </authorList>
    </citation>
    <scope>NUCLEOTIDE SEQUENCE</scope>
    <source>
        <strain evidence="2">MTRN7</strain>
    </source>
</reference>
<gene>
    <name evidence="2" type="ORF">OOZ35_07360</name>
</gene>
<evidence type="ECO:0008006" key="4">
    <source>
        <dbReference type="Google" id="ProtNLM"/>
    </source>
</evidence>
<feature type="chain" id="PRO_5047255469" description="Tail specific protease N-terminal domain-containing protein" evidence="1">
    <location>
        <begin position="24"/>
        <end position="118"/>
    </location>
</feature>